<evidence type="ECO:0000259" key="3">
    <source>
        <dbReference type="Pfam" id="PF25954"/>
    </source>
</evidence>
<dbReference type="NCBIfam" id="TIGR01730">
    <property type="entry name" value="RND_mfp"/>
    <property type="match status" value="1"/>
</dbReference>
<evidence type="ECO:0000256" key="1">
    <source>
        <dbReference type="ARBA" id="ARBA00009477"/>
    </source>
</evidence>
<accession>A0A1G5F3G3</accession>
<feature type="domain" description="CusB-like beta-barrel" evidence="3">
    <location>
        <begin position="251"/>
        <end position="322"/>
    </location>
</feature>
<sequence>MKVKKIIGTILVISLVITTIVGCGSKEQEEVTIQLTSVEAYNAKVGNIQHTYNATGSIKPVTEVSIVPKVAGKVDNIMKKMGDKVSQDEILFTIDNTNLYQQLEQYDAQQRQQLMLAESSLKQQELQYNTAKEDYIKNEALFEAQAISQQILESYKKALEIAELNYMSAQESYYLLQNKILLGIEEDGTKQLKETKSIIETQREATAQSIRDSEVKSPISGIVIQRNVEVGEIASQQMPAFIIVDIDRVVVETSVTEKMINSISKGQEIVVTIKALDGKKFNGIVDTISPAVSGQSVGYPVKIVIDNINHELKPGMFAEVSFVIENKENVLLVPMESVLTTNKDSYVYLLNDDDTVSRKLVKTGHKDGKYFEIIDGLKEGDPVLVKGQHFVLDGEKVHPVGGAQ</sequence>
<dbReference type="PROSITE" id="PS51257">
    <property type="entry name" value="PROKAR_LIPOPROTEIN"/>
    <property type="match status" value="1"/>
</dbReference>
<organism evidence="6 7">
    <name type="scientific">Alkaliphilus peptidifermentans DSM 18978</name>
    <dbReference type="NCBI Taxonomy" id="1120976"/>
    <lineage>
        <taxon>Bacteria</taxon>
        <taxon>Bacillati</taxon>
        <taxon>Bacillota</taxon>
        <taxon>Clostridia</taxon>
        <taxon>Peptostreptococcales</taxon>
        <taxon>Natronincolaceae</taxon>
        <taxon>Alkaliphilus</taxon>
    </lineage>
</organism>
<feature type="domain" description="CzcB-like barrel-sandwich hybrid" evidence="4">
    <location>
        <begin position="64"/>
        <end position="245"/>
    </location>
</feature>
<evidence type="ECO:0000313" key="6">
    <source>
        <dbReference type="EMBL" id="SCY33641.1"/>
    </source>
</evidence>
<dbReference type="PANTHER" id="PTHR30469:SF15">
    <property type="entry name" value="HLYD FAMILY OF SECRETION PROTEINS"/>
    <property type="match status" value="1"/>
</dbReference>
<dbReference type="Gene3D" id="2.40.50.100">
    <property type="match status" value="1"/>
</dbReference>
<gene>
    <name evidence="6" type="ORF">SAMN03080606_01323</name>
</gene>
<evidence type="ECO:0000256" key="2">
    <source>
        <dbReference type="SAM" id="Coils"/>
    </source>
</evidence>
<dbReference type="InterPro" id="IPR058647">
    <property type="entry name" value="BSH_CzcB-like"/>
</dbReference>
<dbReference type="SUPFAM" id="SSF111369">
    <property type="entry name" value="HlyD-like secretion proteins"/>
    <property type="match status" value="1"/>
</dbReference>
<dbReference type="Gene3D" id="2.40.420.20">
    <property type="match status" value="1"/>
</dbReference>
<dbReference type="Proteomes" id="UP000198636">
    <property type="component" value="Unassembled WGS sequence"/>
</dbReference>
<dbReference type="GO" id="GO:1990281">
    <property type="term" value="C:efflux pump complex"/>
    <property type="evidence" value="ECO:0007669"/>
    <property type="project" value="TreeGrafter"/>
</dbReference>
<reference evidence="6 7" key="1">
    <citation type="submission" date="2016-10" db="EMBL/GenBank/DDBJ databases">
        <authorList>
            <person name="de Groot N.N."/>
        </authorList>
    </citation>
    <scope>NUCLEOTIDE SEQUENCE [LARGE SCALE GENOMIC DNA]</scope>
    <source>
        <strain evidence="6 7">DSM 18978</strain>
    </source>
</reference>
<dbReference type="Pfam" id="PF25973">
    <property type="entry name" value="BSH_CzcB"/>
    <property type="match status" value="1"/>
</dbReference>
<name>A0A1G5F3G3_9FIRM</name>
<evidence type="ECO:0000313" key="7">
    <source>
        <dbReference type="Proteomes" id="UP000198636"/>
    </source>
</evidence>
<dbReference type="Gene3D" id="2.40.30.170">
    <property type="match status" value="1"/>
</dbReference>
<dbReference type="PANTHER" id="PTHR30469">
    <property type="entry name" value="MULTIDRUG RESISTANCE PROTEIN MDTA"/>
    <property type="match status" value="1"/>
</dbReference>
<dbReference type="EMBL" id="FMUS01000006">
    <property type="protein sequence ID" value="SCY33641.1"/>
    <property type="molecule type" value="Genomic_DNA"/>
</dbReference>
<dbReference type="InterPro" id="IPR058792">
    <property type="entry name" value="Beta-barrel_RND_2"/>
</dbReference>
<dbReference type="STRING" id="1120976.SAMN03080606_01323"/>
<dbReference type="Pfam" id="PF25989">
    <property type="entry name" value="YknX_C"/>
    <property type="match status" value="1"/>
</dbReference>
<dbReference type="Pfam" id="PF25954">
    <property type="entry name" value="Beta-barrel_RND_2"/>
    <property type="match status" value="1"/>
</dbReference>
<proteinExistence type="inferred from homology"/>
<dbReference type="InterPro" id="IPR058637">
    <property type="entry name" value="YknX-like_C"/>
</dbReference>
<evidence type="ECO:0000259" key="4">
    <source>
        <dbReference type="Pfam" id="PF25973"/>
    </source>
</evidence>
<dbReference type="GO" id="GO:0015562">
    <property type="term" value="F:efflux transmembrane transporter activity"/>
    <property type="evidence" value="ECO:0007669"/>
    <property type="project" value="TreeGrafter"/>
</dbReference>
<evidence type="ECO:0000259" key="5">
    <source>
        <dbReference type="Pfam" id="PF25989"/>
    </source>
</evidence>
<feature type="coiled-coil region" evidence="2">
    <location>
        <begin position="114"/>
        <end position="172"/>
    </location>
</feature>
<dbReference type="RefSeq" id="WP_176758894.1">
    <property type="nucleotide sequence ID" value="NZ_FMUS01000006.1"/>
</dbReference>
<dbReference type="FunFam" id="2.40.30.170:FF:000010">
    <property type="entry name" value="Efflux RND transporter periplasmic adaptor subunit"/>
    <property type="match status" value="1"/>
</dbReference>
<feature type="domain" description="YknX-like C-terminal permuted SH3-like" evidence="5">
    <location>
        <begin position="331"/>
        <end position="398"/>
    </location>
</feature>
<comment type="similarity">
    <text evidence="1">Belongs to the membrane fusion protein (MFP) (TC 8.A.1) family.</text>
</comment>
<dbReference type="InterPro" id="IPR006143">
    <property type="entry name" value="RND_pump_MFP"/>
</dbReference>
<keyword evidence="7" id="KW-1185">Reference proteome</keyword>
<protein>
    <submittedName>
        <fullName evidence="6">Membrane fusion protein, cobalt-zinc-cadmium efflux system</fullName>
    </submittedName>
</protein>
<keyword evidence="2" id="KW-0175">Coiled coil</keyword>
<dbReference type="AlphaFoldDB" id="A0A1G5F3G3"/>
<dbReference type="Gene3D" id="1.10.287.470">
    <property type="entry name" value="Helix hairpin bin"/>
    <property type="match status" value="1"/>
</dbReference>